<evidence type="ECO:0000313" key="2">
    <source>
        <dbReference type="Proteomes" id="UP000681526"/>
    </source>
</evidence>
<dbReference type="Proteomes" id="UP000681526">
    <property type="component" value="Unassembled WGS sequence"/>
</dbReference>
<organism evidence="1 2">
    <name type="scientific">Thermobacillus xylanilyticus</name>
    <dbReference type="NCBI Taxonomy" id="76633"/>
    <lineage>
        <taxon>Bacteria</taxon>
        <taxon>Bacillati</taxon>
        <taxon>Bacillota</taxon>
        <taxon>Bacilli</taxon>
        <taxon>Bacillales</taxon>
        <taxon>Paenibacillaceae</taxon>
        <taxon>Thermobacillus</taxon>
    </lineage>
</organism>
<protein>
    <submittedName>
        <fullName evidence="1">Uncharacterized protein</fullName>
    </submittedName>
</protein>
<accession>A0ABM8V1N4</accession>
<comment type="caution">
    <text evidence="1">The sequence shown here is derived from an EMBL/GenBank/DDBJ whole genome shotgun (WGS) entry which is preliminary data.</text>
</comment>
<proteinExistence type="predicted"/>
<evidence type="ECO:0000313" key="1">
    <source>
        <dbReference type="EMBL" id="CAG5081446.1"/>
    </source>
</evidence>
<reference evidence="1 2" key="1">
    <citation type="submission" date="2021-04" db="EMBL/GenBank/DDBJ databases">
        <authorList>
            <person name="Rakotoarivonina H."/>
        </authorList>
    </citation>
    <scope>NUCLEOTIDE SEQUENCE [LARGE SCALE GENOMIC DNA]</scope>
    <source>
        <strain evidence="1 2">XE</strain>
    </source>
</reference>
<keyword evidence="2" id="KW-1185">Reference proteome</keyword>
<dbReference type="EMBL" id="CAJRAY010000023">
    <property type="protein sequence ID" value="CAG5081446.1"/>
    <property type="molecule type" value="Genomic_DNA"/>
</dbReference>
<gene>
    <name evidence="1" type="primary">txxe 1176</name>
    <name evidence="1" type="ORF">TXXE_05035</name>
</gene>
<name>A0ABM8V1N4_THEXY</name>
<sequence>MLPPDVNRHQPVDQRVFGIAREQLPDAVRNPVRPPRLQDESERVPVVLVQHVPRKRPDQLEGRQGRLPEKLQFRVSRFQQFPDDFGVQLVLRSVIPVDQPFADPGFGGDHARPGARKSVAGERRKRGVLDLLPAFSADLLQSLFA</sequence>